<dbReference type="AlphaFoldDB" id="A0A139WX60"/>
<accession>A0A139WX60</accession>
<name>A0A139WX60_9CYAN</name>
<evidence type="ECO:0000313" key="1">
    <source>
        <dbReference type="EMBL" id="KYC37021.1"/>
    </source>
</evidence>
<protein>
    <submittedName>
        <fullName evidence="1">Uncharacterized protein</fullName>
    </submittedName>
</protein>
<dbReference type="RefSeq" id="WP_017744287.1">
    <property type="nucleotide sequence ID" value="NZ_KQ976354.1"/>
</dbReference>
<comment type="caution">
    <text evidence="1">The sequence shown here is derived from an EMBL/GenBank/DDBJ whole genome shotgun (WGS) entry which is preliminary data.</text>
</comment>
<dbReference type="STRING" id="128403.WA1_46095"/>
<evidence type="ECO:0000313" key="2">
    <source>
        <dbReference type="Proteomes" id="UP000076925"/>
    </source>
</evidence>
<keyword evidence="2" id="KW-1185">Reference proteome</keyword>
<sequence>MQLNNPNVNPSQGLVELPNSVIDPTRLIAQNPCQQSVGSKFTVTGHGGLPPAPYDRLTPDAVIVDLVALQPIAEKHLRSSVTAQPTTVTLERIVEATEWLINEKGEVLLTANDNTTSHQLWQKPVFCSAS</sequence>
<dbReference type="OrthoDB" id="518186at2"/>
<organism evidence="1 2">
    <name type="scientific">Scytonema hofmannii PCC 7110</name>
    <dbReference type="NCBI Taxonomy" id="128403"/>
    <lineage>
        <taxon>Bacteria</taxon>
        <taxon>Bacillati</taxon>
        <taxon>Cyanobacteriota</taxon>
        <taxon>Cyanophyceae</taxon>
        <taxon>Nostocales</taxon>
        <taxon>Scytonemataceae</taxon>
        <taxon>Scytonema</taxon>
    </lineage>
</organism>
<proteinExistence type="predicted"/>
<gene>
    <name evidence="1" type="ORF">WA1_46095</name>
</gene>
<dbReference type="EMBL" id="ANNX02000047">
    <property type="protein sequence ID" value="KYC37021.1"/>
    <property type="molecule type" value="Genomic_DNA"/>
</dbReference>
<reference evidence="1 2" key="1">
    <citation type="journal article" date="2013" name="Genome Biol. Evol.">
        <title>Genomes of Stigonematalean cyanobacteria (subsection V) and the evolution of oxygenic photosynthesis from prokaryotes to plastids.</title>
        <authorList>
            <person name="Dagan T."/>
            <person name="Roettger M."/>
            <person name="Stucken K."/>
            <person name="Landan G."/>
            <person name="Koch R."/>
            <person name="Major P."/>
            <person name="Gould S.B."/>
            <person name="Goremykin V.V."/>
            <person name="Rippka R."/>
            <person name="Tandeau de Marsac N."/>
            <person name="Gugger M."/>
            <person name="Lockhart P.J."/>
            <person name="Allen J.F."/>
            <person name="Brune I."/>
            <person name="Maus I."/>
            <person name="Puhler A."/>
            <person name="Martin W.F."/>
        </authorList>
    </citation>
    <scope>NUCLEOTIDE SEQUENCE [LARGE SCALE GENOMIC DNA]</scope>
    <source>
        <strain evidence="1 2">PCC 7110</strain>
    </source>
</reference>
<dbReference type="Proteomes" id="UP000076925">
    <property type="component" value="Unassembled WGS sequence"/>
</dbReference>